<feature type="non-terminal residue" evidence="1">
    <location>
        <position position="1"/>
    </location>
</feature>
<sequence>KTKLKKRIRKNQWEAKFENLFGVVPLIASWGVDMGKSVDRELSKKIGTPQWVKAQTQI</sequence>
<organism evidence="1">
    <name type="scientific">marine sediment metagenome</name>
    <dbReference type="NCBI Taxonomy" id="412755"/>
    <lineage>
        <taxon>unclassified sequences</taxon>
        <taxon>metagenomes</taxon>
        <taxon>ecological metagenomes</taxon>
    </lineage>
</organism>
<comment type="caution">
    <text evidence="1">The sequence shown here is derived from an EMBL/GenBank/DDBJ whole genome shotgun (WGS) entry which is preliminary data.</text>
</comment>
<dbReference type="EMBL" id="BART01007687">
    <property type="protein sequence ID" value="GAG61776.1"/>
    <property type="molecule type" value="Genomic_DNA"/>
</dbReference>
<evidence type="ECO:0000313" key="1">
    <source>
        <dbReference type="EMBL" id="GAG61776.1"/>
    </source>
</evidence>
<proteinExistence type="predicted"/>
<reference evidence="1" key="1">
    <citation type="journal article" date="2014" name="Front. Microbiol.">
        <title>High frequency of phylogenetically diverse reductive dehalogenase-homologous genes in deep subseafloor sedimentary metagenomes.</title>
        <authorList>
            <person name="Kawai M."/>
            <person name="Futagami T."/>
            <person name="Toyoda A."/>
            <person name="Takaki Y."/>
            <person name="Nishi S."/>
            <person name="Hori S."/>
            <person name="Arai W."/>
            <person name="Tsubouchi T."/>
            <person name="Morono Y."/>
            <person name="Uchiyama I."/>
            <person name="Ito T."/>
            <person name="Fujiyama A."/>
            <person name="Inagaki F."/>
            <person name="Takami H."/>
        </authorList>
    </citation>
    <scope>NUCLEOTIDE SEQUENCE</scope>
    <source>
        <strain evidence="1">Expedition CK06-06</strain>
    </source>
</reference>
<protein>
    <submittedName>
        <fullName evidence="1">Uncharacterized protein</fullName>
    </submittedName>
</protein>
<accession>X1API4</accession>
<gene>
    <name evidence="1" type="ORF">S01H4_17449</name>
</gene>
<name>X1API4_9ZZZZ</name>
<dbReference type="AlphaFoldDB" id="X1API4"/>